<dbReference type="CDD" id="cd15482">
    <property type="entry name" value="Sialidase_non-viral"/>
    <property type="match status" value="1"/>
</dbReference>
<sequence length="671" mass="73619">MDLSIVPTRVGWALLPVRVVGVGQEWPTYNKIKRLVSEGMDVTPFLADASGYDCALVVAVHFGAFAVDHFSLSLLHPLLMIRTLLLSLFVSVPVLTVASEPVRWSADSTQSSVVATHGKAEIGAGIEGESWLLNGQTVLEPQGARDVLETGEHSIVVWVNPYRLDSGQQIIAAKNRYSLDEREWSLMLDRNHRFSLYVHQNGWRTISGPVPELGHWYQLCLVMKPDQVELYVNGQLSGSVKLDRPVQPTDAPLTLGGVNDDGIARQTWYGAIDEVQLMPRALSSKEVAASYHPVGLVHDIPTPPPPFPLWDENSPLAPANDLLEVANVDFHVIKKWDKPRDGYTFLHGVAFAWHQGKLFASIGHNQGDENTVTEEAQYRVSEDEGKTWGPLQIIDAGDEDNLAVSHGVFLSHGRTLWAFQGAYYGRMDNIHTRAYQLDDSTGKWKSLGVIIEQGFWPMNQPVRMDDGNWIMPGFLGRRYSGDDVFPAAVAISRGADFTQWDLVKIPVEPSVHRMWGESSLWVDGPTVFNVARYGGDAKALVAKSDDYGRTWSSSAISNLPMATSKPAAGVLSNGQRYLVCTTAAKNGGKRSPLTIAVSRPGENVFSKVFVIRRSMNGGAPGESAPSLSLSYPCALEHDGKLYVGYSNNGGRRANQNSAEMAVLPLESLQVP</sequence>
<evidence type="ECO:0000313" key="4">
    <source>
        <dbReference type="EMBL" id="KLU07377.1"/>
    </source>
</evidence>
<name>A0A0J1BLK6_RHOIS</name>
<keyword evidence="5" id="KW-1185">Reference proteome</keyword>
<comment type="caution">
    <text evidence="4">The sequence shown here is derived from an EMBL/GenBank/DDBJ whole genome shotgun (WGS) entry which is preliminary data.</text>
</comment>
<keyword evidence="2" id="KW-1015">Disulfide bond</keyword>
<dbReference type="Proteomes" id="UP000036367">
    <property type="component" value="Unassembled WGS sequence"/>
</dbReference>
<keyword evidence="1" id="KW-0732">Signal</keyword>
<keyword evidence="4" id="KW-0808">Transferase</keyword>
<keyword evidence="4" id="KW-0723">Serine/threonine-protein kinase</keyword>
<dbReference type="AlphaFoldDB" id="A0A0J1BLK6"/>
<dbReference type="Gene3D" id="2.60.120.200">
    <property type="match status" value="1"/>
</dbReference>
<accession>A0A0J1BLK6</accession>
<evidence type="ECO:0000313" key="5">
    <source>
        <dbReference type="Proteomes" id="UP000036367"/>
    </source>
</evidence>
<organism evidence="4 5">
    <name type="scientific">Rhodopirellula islandica</name>
    <dbReference type="NCBI Taxonomy" id="595434"/>
    <lineage>
        <taxon>Bacteria</taxon>
        <taxon>Pseudomonadati</taxon>
        <taxon>Planctomycetota</taxon>
        <taxon>Planctomycetia</taxon>
        <taxon>Pirellulales</taxon>
        <taxon>Pirellulaceae</taxon>
        <taxon>Rhodopirellula</taxon>
    </lineage>
</organism>
<dbReference type="EMBL" id="LECT01000006">
    <property type="protein sequence ID" value="KLU07377.1"/>
    <property type="molecule type" value="Genomic_DNA"/>
</dbReference>
<dbReference type="GO" id="GO:0004674">
    <property type="term" value="F:protein serine/threonine kinase activity"/>
    <property type="evidence" value="ECO:0007669"/>
    <property type="project" value="UniProtKB-KW"/>
</dbReference>
<dbReference type="SUPFAM" id="SSF50939">
    <property type="entry name" value="Sialidases"/>
    <property type="match status" value="1"/>
</dbReference>
<dbReference type="STRING" id="595434.RISK_000455"/>
<evidence type="ECO:0000256" key="2">
    <source>
        <dbReference type="ARBA" id="ARBA00023157"/>
    </source>
</evidence>
<keyword evidence="4" id="KW-0418">Kinase</keyword>
<dbReference type="InterPro" id="IPR011040">
    <property type="entry name" value="Sialidase"/>
</dbReference>
<evidence type="ECO:0000259" key="3">
    <source>
        <dbReference type="SMART" id="SM00560"/>
    </source>
</evidence>
<dbReference type="Pfam" id="PF13088">
    <property type="entry name" value="BNR_2"/>
    <property type="match status" value="1"/>
</dbReference>
<dbReference type="InterPro" id="IPR013320">
    <property type="entry name" value="ConA-like_dom_sf"/>
</dbReference>
<dbReference type="InterPro" id="IPR006558">
    <property type="entry name" value="LamG-like"/>
</dbReference>
<dbReference type="Pfam" id="PF13385">
    <property type="entry name" value="Laminin_G_3"/>
    <property type="match status" value="1"/>
</dbReference>
<protein>
    <submittedName>
        <fullName evidence="4">Serine/threonine protein kinase</fullName>
    </submittedName>
</protein>
<dbReference type="PANTHER" id="PTHR43752">
    <property type="entry name" value="BNR/ASP-BOX REPEAT FAMILY PROTEIN"/>
    <property type="match status" value="1"/>
</dbReference>
<dbReference type="InterPro" id="IPR036278">
    <property type="entry name" value="Sialidase_sf"/>
</dbReference>
<gene>
    <name evidence="4" type="ORF">RISK_000455</name>
</gene>
<reference evidence="4" key="1">
    <citation type="submission" date="2015-05" db="EMBL/GenBank/DDBJ databases">
        <title>Permanent draft genome of Rhodopirellula islandicus K833.</title>
        <authorList>
            <person name="Kizina J."/>
            <person name="Richter M."/>
            <person name="Glockner F.O."/>
            <person name="Harder J."/>
        </authorList>
    </citation>
    <scope>NUCLEOTIDE SEQUENCE [LARGE SCALE GENOMIC DNA]</scope>
    <source>
        <strain evidence="4">K833</strain>
    </source>
</reference>
<proteinExistence type="predicted"/>
<feature type="domain" description="LamG-like jellyroll fold" evidence="3">
    <location>
        <begin position="151"/>
        <end position="285"/>
    </location>
</feature>
<dbReference type="SUPFAM" id="SSF49899">
    <property type="entry name" value="Concanavalin A-like lectins/glucanases"/>
    <property type="match status" value="1"/>
</dbReference>
<dbReference type="PATRIC" id="fig|595434.4.peg.439"/>
<evidence type="ECO:0000256" key="1">
    <source>
        <dbReference type="ARBA" id="ARBA00022729"/>
    </source>
</evidence>
<dbReference type="PANTHER" id="PTHR43752:SF2">
    <property type="entry name" value="BNR_ASP-BOX REPEAT FAMILY PROTEIN"/>
    <property type="match status" value="1"/>
</dbReference>
<dbReference type="SMART" id="SM00560">
    <property type="entry name" value="LamGL"/>
    <property type="match status" value="1"/>
</dbReference>
<dbReference type="Gene3D" id="2.120.10.10">
    <property type="match status" value="1"/>
</dbReference>